<evidence type="ECO:0000256" key="10">
    <source>
        <dbReference type="ARBA" id="ARBA00023303"/>
    </source>
</evidence>
<dbReference type="InterPro" id="IPR006202">
    <property type="entry name" value="Neur_chan_lig-bd"/>
</dbReference>
<dbReference type="GO" id="GO:0098794">
    <property type="term" value="C:postsynapse"/>
    <property type="evidence" value="ECO:0007669"/>
    <property type="project" value="GOC"/>
</dbReference>
<feature type="domain" description="Neurotransmitter-gated ion-channel transmembrane" evidence="13">
    <location>
        <begin position="240"/>
        <end position="343"/>
    </location>
</feature>
<keyword evidence="4" id="KW-1003">Cell membrane</keyword>
<dbReference type="Gene3D" id="2.70.170.10">
    <property type="entry name" value="Neurotransmitter-gated ion-channel ligand-binding domain"/>
    <property type="match status" value="1"/>
</dbReference>
<keyword evidence="9 11" id="KW-0472">Membrane</keyword>
<comment type="similarity">
    <text evidence="11">Belongs to the ligand-gated ion channel (TC 1.A.9) family.</text>
</comment>
<dbReference type="SUPFAM" id="SSF90112">
    <property type="entry name" value="Neurotransmitter-gated ion-channel transmembrane pore"/>
    <property type="match status" value="1"/>
</dbReference>
<dbReference type="SUPFAM" id="SSF63712">
    <property type="entry name" value="Nicotinic receptor ligand binding domain-like"/>
    <property type="match status" value="1"/>
</dbReference>
<dbReference type="InterPro" id="IPR038050">
    <property type="entry name" value="Neuro_actylchol_rec"/>
</dbReference>
<dbReference type="InterPro" id="IPR006029">
    <property type="entry name" value="Neurotrans-gated_channel_TM"/>
</dbReference>
<dbReference type="GO" id="GO:0005231">
    <property type="term" value="F:excitatory extracellular ligand-gated monoatomic ion channel activity"/>
    <property type="evidence" value="ECO:0000318"/>
    <property type="project" value="GO_Central"/>
</dbReference>
<feature type="chain" id="PRO_5042620832" evidence="11">
    <location>
        <begin position="18"/>
        <end position="434"/>
    </location>
</feature>
<dbReference type="InterPro" id="IPR036719">
    <property type="entry name" value="Neuro-gated_channel_TM_sf"/>
</dbReference>
<accession>A0A8R1UHH8</accession>
<keyword evidence="8 11" id="KW-0406">Ion transport</keyword>
<keyword evidence="6 11" id="KW-0732">Signal</keyword>
<proteinExistence type="inferred from homology"/>
<name>A0A2A6CLL6_PRIPA</name>
<evidence type="ECO:0000256" key="5">
    <source>
        <dbReference type="ARBA" id="ARBA00022692"/>
    </source>
</evidence>
<dbReference type="GO" id="GO:0005886">
    <property type="term" value="C:plasma membrane"/>
    <property type="evidence" value="ECO:0007669"/>
    <property type="project" value="UniProtKB-SubCell"/>
</dbReference>
<evidence type="ECO:0000313" key="15">
    <source>
        <dbReference type="Proteomes" id="UP000005239"/>
    </source>
</evidence>
<feature type="transmembrane region" description="Helical" evidence="11">
    <location>
        <begin position="239"/>
        <end position="256"/>
    </location>
</feature>
<dbReference type="GO" id="GO:1902476">
    <property type="term" value="P:chloride transmembrane transport"/>
    <property type="evidence" value="ECO:0000318"/>
    <property type="project" value="GO_Central"/>
</dbReference>
<dbReference type="Pfam" id="PF02932">
    <property type="entry name" value="Neur_chan_memb"/>
    <property type="match status" value="1"/>
</dbReference>
<evidence type="ECO:0000259" key="13">
    <source>
        <dbReference type="Pfam" id="PF02932"/>
    </source>
</evidence>
<dbReference type="FunFam" id="2.70.170.10:FF:000051">
    <property type="entry name" value="Ligand-Gated ion Channel"/>
    <property type="match status" value="1"/>
</dbReference>
<evidence type="ECO:0000256" key="6">
    <source>
        <dbReference type="ARBA" id="ARBA00022729"/>
    </source>
</evidence>
<organism evidence="14 15">
    <name type="scientific">Pristionchus pacificus</name>
    <name type="common">Parasitic nematode worm</name>
    <dbReference type="NCBI Taxonomy" id="54126"/>
    <lineage>
        <taxon>Eukaryota</taxon>
        <taxon>Metazoa</taxon>
        <taxon>Ecdysozoa</taxon>
        <taxon>Nematoda</taxon>
        <taxon>Chromadorea</taxon>
        <taxon>Rhabditida</taxon>
        <taxon>Rhabditina</taxon>
        <taxon>Diplogasteromorpha</taxon>
        <taxon>Diplogasteroidea</taxon>
        <taxon>Neodiplogasteridae</taxon>
        <taxon>Pristionchus</taxon>
    </lineage>
</organism>
<evidence type="ECO:0000256" key="4">
    <source>
        <dbReference type="ARBA" id="ARBA00022475"/>
    </source>
</evidence>
<evidence type="ECO:0000256" key="11">
    <source>
        <dbReference type="RuleBase" id="RU000687"/>
    </source>
</evidence>
<gene>
    <name evidence="14" type="primary">WBGene00119089</name>
</gene>
<dbReference type="CDD" id="cd19049">
    <property type="entry name" value="LGIC_TM_anion"/>
    <property type="match status" value="1"/>
</dbReference>
<dbReference type="InterPro" id="IPR006028">
    <property type="entry name" value="GABAA/Glycine_rcpt"/>
</dbReference>
<dbReference type="InterPro" id="IPR018000">
    <property type="entry name" value="Neurotransmitter_ion_chnl_CS"/>
</dbReference>
<evidence type="ECO:0000256" key="7">
    <source>
        <dbReference type="ARBA" id="ARBA00022989"/>
    </source>
</evidence>
<evidence type="ECO:0000256" key="2">
    <source>
        <dbReference type="ARBA" id="ARBA00004236"/>
    </source>
</evidence>
<feature type="signal peptide" evidence="11">
    <location>
        <begin position="1"/>
        <end position="17"/>
    </location>
</feature>
<dbReference type="Pfam" id="PF02931">
    <property type="entry name" value="Neur_chan_LBD"/>
    <property type="match status" value="1"/>
</dbReference>
<dbReference type="PROSITE" id="PS00236">
    <property type="entry name" value="NEUROTR_ION_CHANNEL"/>
    <property type="match status" value="1"/>
</dbReference>
<evidence type="ECO:0000256" key="3">
    <source>
        <dbReference type="ARBA" id="ARBA00022448"/>
    </source>
</evidence>
<evidence type="ECO:0000313" key="14">
    <source>
        <dbReference type="EnsemblMetazoa" id="PPA29535.1"/>
    </source>
</evidence>
<evidence type="ECO:0000256" key="9">
    <source>
        <dbReference type="ARBA" id="ARBA00023136"/>
    </source>
</evidence>
<feature type="domain" description="Neurotransmitter-gated ion-channel ligand-binding" evidence="12">
    <location>
        <begin position="31"/>
        <end position="196"/>
    </location>
</feature>
<keyword evidence="15" id="KW-1185">Reference proteome</keyword>
<dbReference type="InterPro" id="IPR036734">
    <property type="entry name" value="Neur_chan_lig-bd_sf"/>
</dbReference>
<sequence length="434" mass="50183">MHLRVVLLLTLLCSVSATGMAKLQTLQGEKTIPRVNGNPLDVHLGVYIESISNFRTQEMVFDVDVYMYTSWRDSRLRHNATEDIVLINDKQTRAMMWLPDLYFANARSCHFQEVTVPNFNIFVDRDGVVSYSLRATCAISCSLDLVHYPMDRQHCFIRVISYAHTSEQLRVRWFSEAPLRMNQQIELPEFAIEKIRPDYCRNGIYRYAITEKSFRTGNFSCLKASLFLERALGYNLVQSYIPTGLIVAISWVSFFIDRRAVPARVTLSFTTLVSLTTLGNGLRYDLPQVSYAKAIDLWYGACLLFVFMSLIEFAAVNSYMRKCEKFSVIATRQHARRPALHTRSIIRDPSILSQSDSGTFPHEQDELLDSGDKLFPRWFPHPPIHEEAPASEYFMRLSVECSHFALRIDKISRVAFPVSFLVFNVMYWSYYKLK</sequence>
<feature type="transmembrane region" description="Helical" evidence="11">
    <location>
        <begin position="297"/>
        <end position="316"/>
    </location>
</feature>
<feature type="transmembrane region" description="Helical" evidence="11">
    <location>
        <begin position="414"/>
        <end position="431"/>
    </location>
</feature>
<accession>A0A2A6CLL6</accession>
<dbReference type="CDD" id="cd18987">
    <property type="entry name" value="LGIC_ECD_anion"/>
    <property type="match status" value="1"/>
</dbReference>
<keyword evidence="7 11" id="KW-1133">Transmembrane helix</keyword>
<evidence type="ECO:0000259" key="12">
    <source>
        <dbReference type="Pfam" id="PF02931"/>
    </source>
</evidence>
<evidence type="ECO:0000256" key="1">
    <source>
        <dbReference type="ARBA" id="ARBA00004141"/>
    </source>
</evidence>
<protein>
    <submittedName>
        <fullName evidence="14">Transmembrane ion channel</fullName>
    </submittedName>
</protein>
<keyword evidence="10 11" id="KW-0407">Ion channel</keyword>
<dbReference type="PRINTS" id="PR00252">
    <property type="entry name" value="NRIONCHANNEL"/>
</dbReference>
<dbReference type="PANTHER" id="PTHR18945">
    <property type="entry name" value="NEUROTRANSMITTER GATED ION CHANNEL"/>
    <property type="match status" value="1"/>
</dbReference>
<dbReference type="PRINTS" id="PR00253">
    <property type="entry name" value="GABAARECEPTR"/>
</dbReference>
<dbReference type="Gene3D" id="1.20.58.390">
    <property type="entry name" value="Neurotransmitter-gated ion-channel transmembrane domain"/>
    <property type="match status" value="1"/>
</dbReference>
<comment type="subcellular location">
    <subcellularLocation>
        <location evidence="2">Cell membrane</location>
    </subcellularLocation>
    <subcellularLocation>
        <location evidence="1">Membrane</location>
        <topology evidence="1">Multi-pass membrane protein</topology>
    </subcellularLocation>
</comment>
<feature type="transmembrane region" description="Helical" evidence="11">
    <location>
        <begin position="263"/>
        <end position="282"/>
    </location>
</feature>
<keyword evidence="5 11" id="KW-0812">Transmembrane</keyword>
<reference evidence="15" key="1">
    <citation type="journal article" date="2008" name="Nat. Genet.">
        <title>The Pristionchus pacificus genome provides a unique perspective on nematode lifestyle and parasitism.</title>
        <authorList>
            <person name="Dieterich C."/>
            <person name="Clifton S.W."/>
            <person name="Schuster L.N."/>
            <person name="Chinwalla A."/>
            <person name="Delehaunty K."/>
            <person name="Dinkelacker I."/>
            <person name="Fulton L."/>
            <person name="Fulton R."/>
            <person name="Godfrey J."/>
            <person name="Minx P."/>
            <person name="Mitreva M."/>
            <person name="Roeseler W."/>
            <person name="Tian H."/>
            <person name="Witte H."/>
            <person name="Yang S.P."/>
            <person name="Wilson R.K."/>
            <person name="Sommer R.J."/>
        </authorList>
    </citation>
    <scope>NUCLEOTIDE SEQUENCE [LARGE SCALE GENOMIC DNA]</scope>
    <source>
        <strain evidence="15">PS312</strain>
    </source>
</reference>
<dbReference type="OrthoDB" id="8890589at2759"/>
<dbReference type="Proteomes" id="UP000005239">
    <property type="component" value="Unassembled WGS sequence"/>
</dbReference>
<evidence type="ECO:0000256" key="8">
    <source>
        <dbReference type="ARBA" id="ARBA00023065"/>
    </source>
</evidence>
<dbReference type="GO" id="GO:0004888">
    <property type="term" value="F:transmembrane signaling receptor activity"/>
    <property type="evidence" value="ECO:0007669"/>
    <property type="project" value="InterPro"/>
</dbReference>
<reference evidence="14" key="2">
    <citation type="submission" date="2022-06" db="UniProtKB">
        <authorList>
            <consortium name="EnsemblMetazoa"/>
        </authorList>
    </citation>
    <scope>IDENTIFICATION</scope>
    <source>
        <strain evidence="14">PS312</strain>
    </source>
</reference>
<dbReference type="EnsemblMetazoa" id="PPA29535.1">
    <property type="protein sequence ID" value="PPA29535.1"/>
    <property type="gene ID" value="WBGene00119089"/>
</dbReference>
<keyword evidence="3 11" id="KW-0813">Transport</keyword>
<dbReference type="InterPro" id="IPR006201">
    <property type="entry name" value="Neur_channel"/>
</dbReference>
<dbReference type="AlphaFoldDB" id="A0A2A6CLL6"/>